<evidence type="ECO:0000313" key="4">
    <source>
        <dbReference type="Proteomes" id="UP000619293"/>
    </source>
</evidence>
<feature type="chain" id="PRO_5035272558" description="Septum formation-related domain-containing protein" evidence="1">
    <location>
        <begin position="27"/>
        <end position="298"/>
    </location>
</feature>
<gene>
    <name evidence="3" type="ORF">Cch02nite_62500</name>
</gene>
<comment type="caution">
    <text evidence="3">The sequence shown here is derived from an EMBL/GenBank/DDBJ whole genome shotgun (WGS) entry which is preliminary data.</text>
</comment>
<dbReference type="EMBL" id="BONG01000051">
    <property type="protein sequence ID" value="GIF92806.1"/>
    <property type="molecule type" value="Genomic_DNA"/>
</dbReference>
<evidence type="ECO:0000259" key="2">
    <source>
        <dbReference type="Pfam" id="PF13845"/>
    </source>
</evidence>
<reference evidence="3 4" key="1">
    <citation type="submission" date="2021-01" db="EMBL/GenBank/DDBJ databases">
        <title>Whole genome shotgun sequence of Catellatospora chokoriensis NBRC 107358.</title>
        <authorList>
            <person name="Komaki H."/>
            <person name="Tamura T."/>
        </authorList>
    </citation>
    <scope>NUCLEOTIDE SEQUENCE [LARGE SCALE GENOMIC DNA]</scope>
    <source>
        <strain evidence="3 4">NBRC 107358</strain>
    </source>
</reference>
<accession>A0A8J3K460</accession>
<dbReference type="AlphaFoldDB" id="A0A8J3K460"/>
<organism evidence="3 4">
    <name type="scientific">Catellatospora chokoriensis</name>
    <dbReference type="NCBI Taxonomy" id="310353"/>
    <lineage>
        <taxon>Bacteria</taxon>
        <taxon>Bacillati</taxon>
        <taxon>Actinomycetota</taxon>
        <taxon>Actinomycetes</taxon>
        <taxon>Micromonosporales</taxon>
        <taxon>Micromonosporaceae</taxon>
        <taxon>Catellatospora</taxon>
    </lineage>
</organism>
<feature type="signal peptide" evidence="1">
    <location>
        <begin position="1"/>
        <end position="26"/>
    </location>
</feature>
<keyword evidence="4" id="KW-1185">Reference proteome</keyword>
<name>A0A8J3K460_9ACTN</name>
<evidence type="ECO:0000313" key="3">
    <source>
        <dbReference type="EMBL" id="GIF92806.1"/>
    </source>
</evidence>
<dbReference type="InterPro" id="IPR026004">
    <property type="entry name" value="Septum_form"/>
</dbReference>
<feature type="domain" description="Septum formation-related" evidence="2">
    <location>
        <begin position="66"/>
        <end position="272"/>
    </location>
</feature>
<evidence type="ECO:0000256" key="1">
    <source>
        <dbReference type="SAM" id="SignalP"/>
    </source>
</evidence>
<dbReference type="PROSITE" id="PS51257">
    <property type="entry name" value="PROKAR_LIPOPROTEIN"/>
    <property type="match status" value="1"/>
</dbReference>
<sequence>MREVIGRRVAGVVLVAAALLATSACGGQLPPGADGDLTNQWAALAEPTSWRPDEAVCADSFRDVSYRSSYKPVSCDQSHTYETVAVADFAGEAASRSTPPSEGSPDLRAAWADCDKKVTAHLGGDWRNGSLWFGVSLPSPAGWDGGARWYRCELTALDGQYGDPVSRTAPLKGELANAASSLKFGCYQYGSQLVATACNQGHNAEFVGVWNAGSTAFASLKGMNTKIAKACRGLVASYVKVPNDGNIGYRTGVVWNWPSQADWEAGDHGVRCHLWLSKKKVTKSLRGAGAKGLPINYA</sequence>
<dbReference type="Proteomes" id="UP000619293">
    <property type="component" value="Unassembled WGS sequence"/>
</dbReference>
<dbReference type="Pfam" id="PF13845">
    <property type="entry name" value="Septum_form"/>
    <property type="match status" value="1"/>
</dbReference>
<keyword evidence="1" id="KW-0732">Signal</keyword>
<dbReference type="RefSeq" id="WP_191844263.1">
    <property type="nucleotide sequence ID" value="NZ_BAAALB010000025.1"/>
</dbReference>
<proteinExistence type="predicted"/>
<protein>
    <recommendedName>
        <fullName evidence="2">Septum formation-related domain-containing protein</fullName>
    </recommendedName>
</protein>